<sequence>MPDIKLIRYYDTCCDRCGNWASGQINPQEMLGNKINAEKTLSRYGWKVINGEVVCDKCIMGHINQYRQVVGNIFK</sequence>
<accession>A0A7W5AVM4</accession>
<gene>
    <name evidence="1" type="ORF">FHS18_001163</name>
</gene>
<evidence type="ECO:0000313" key="1">
    <source>
        <dbReference type="EMBL" id="MBB3109111.1"/>
    </source>
</evidence>
<reference evidence="1 2" key="1">
    <citation type="submission" date="2020-08" db="EMBL/GenBank/DDBJ databases">
        <title>Genomic Encyclopedia of Type Strains, Phase III (KMG-III): the genomes of soil and plant-associated and newly described type strains.</title>
        <authorList>
            <person name="Whitman W."/>
        </authorList>
    </citation>
    <scope>NUCLEOTIDE SEQUENCE [LARGE SCALE GENOMIC DNA]</scope>
    <source>
        <strain evidence="1 2">CECT 5862</strain>
    </source>
</reference>
<name>A0A7W5AVM4_9BACL</name>
<protein>
    <submittedName>
        <fullName evidence="1">Uncharacterized protein</fullName>
    </submittedName>
</protein>
<comment type="caution">
    <text evidence="1">The sequence shown here is derived from an EMBL/GenBank/DDBJ whole genome shotgun (WGS) entry which is preliminary data.</text>
</comment>
<dbReference type="EMBL" id="JACHXK010000002">
    <property type="protein sequence ID" value="MBB3109111.1"/>
    <property type="molecule type" value="Genomic_DNA"/>
</dbReference>
<evidence type="ECO:0000313" key="2">
    <source>
        <dbReference type="Proteomes" id="UP000570361"/>
    </source>
</evidence>
<organism evidence="1 2">
    <name type="scientific">Paenibacillus phyllosphaerae</name>
    <dbReference type="NCBI Taxonomy" id="274593"/>
    <lineage>
        <taxon>Bacteria</taxon>
        <taxon>Bacillati</taxon>
        <taxon>Bacillota</taxon>
        <taxon>Bacilli</taxon>
        <taxon>Bacillales</taxon>
        <taxon>Paenibacillaceae</taxon>
        <taxon>Paenibacillus</taxon>
    </lineage>
</organism>
<dbReference type="AlphaFoldDB" id="A0A7W5AVM4"/>
<keyword evidence="2" id="KW-1185">Reference proteome</keyword>
<dbReference type="Proteomes" id="UP000570361">
    <property type="component" value="Unassembled WGS sequence"/>
</dbReference>
<proteinExistence type="predicted"/>